<feature type="compositionally biased region" description="Low complexity" evidence="1">
    <location>
        <begin position="153"/>
        <end position="166"/>
    </location>
</feature>
<dbReference type="InterPro" id="IPR011990">
    <property type="entry name" value="TPR-like_helical_dom_sf"/>
</dbReference>
<dbReference type="Gene3D" id="1.25.40.10">
    <property type="entry name" value="Tetratricopeptide repeat domain"/>
    <property type="match status" value="1"/>
</dbReference>
<evidence type="ECO:0000313" key="2">
    <source>
        <dbReference type="EMBL" id="MBU2664767.1"/>
    </source>
</evidence>
<dbReference type="Proteomes" id="UP001519654">
    <property type="component" value="Unassembled WGS sequence"/>
</dbReference>
<gene>
    <name evidence="2" type="ORF">KOI35_14795</name>
</gene>
<dbReference type="SUPFAM" id="SSF48452">
    <property type="entry name" value="TPR-like"/>
    <property type="match status" value="1"/>
</dbReference>
<dbReference type="EMBL" id="JAHKKG010000004">
    <property type="protein sequence ID" value="MBU2664767.1"/>
    <property type="molecule type" value="Genomic_DNA"/>
</dbReference>
<name>A0ABS5YMT3_9ACTN</name>
<feature type="region of interest" description="Disordered" evidence="1">
    <location>
        <begin position="153"/>
        <end position="184"/>
    </location>
</feature>
<accession>A0ABS5YMT3</accession>
<protein>
    <submittedName>
        <fullName evidence="2">SEC-C domain-containing protein</fullName>
    </submittedName>
</protein>
<dbReference type="Gene3D" id="3.10.450.50">
    <property type="match status" value="1"/>
</dbReference>
<organism evidence="2 3">
    <name type="scientific">Paractinoplanes bogorensis</name>
    <dbReference type="NCBI Taxonomy" id="1610840"/>
    <lineage>
        <taxon>Bacteria</taxon>
        <taxon>Bacillati</taxon>
        <taxon>Actinomycetota</taxon>
        <taxon>Actinomycetes</taxon>
        <taxon>Micromonosporales</taxon>
        <taxon>Micromonosporaceae</taxon>
        <taxon>Paractinoplanes</taxon>
    </lineage>
</organism>
<evidence type="ECO:0000256" key="1">
    <source>
        <dbReference type="SAM" id="MobiDB-lite"/>
    </source>
</evidence>
<proteinExistence type="predicted"/>
<dbReference type="SUPFAM" id="SSF103642">
    <property type="entry name" value="Sec-C motif"/>
    <property type="match status" value="1"/>
</dbReference>
<dbReference type="Pfam" id="PF02810">
    <property type="entry name" value="SEC-C"/>
    <property type="match status" value="1"/>
</dbReference>
<dbReference type="RefSeq" id="WP_215787670.1">
    <property type="nucleotide sequence ID" value="NZ_JAHKKG010000004.1"/>
</dbReference>
<comment type="caution">
    <text evidence="2">The sequence shown here is derived from an EMBL/GenBank/DDBJ whole genome shotgun (WGS) entry which is preliminary data.</text>
</comment>
<evidence type="ECO:0000313" key="3">
    <source>
        <dbReference type="Proteomes" id="UP001519654"/>
    </source>
</evidence>
<reference evidence="2 3" key="1">
    <citation type="submission" date="2021-06" db="EMBL/GenBank/DDBJ databases">
        <title>Actinoplanes lichenicola sp. nov., and Actinoplanes ovalisporus sp. nov., isolated from lichen in Thailand.</title>
        <authorList>
            <person name="Saeng-In P."/>
            <person name="Kanchanasin P."/>
            <person name="Yuki M."/>
            <person name="Kudo T."/>
            <person name="Ohkuma M."/>
            <person name="Phongsopitanun W."/>
            <person name="Tanasupawat S."/>
        </authorList>
    </citation>
    <scope>NUCLEOTIDE SEQUENCE [LARGE SCALE GENOMIC DNA]</scope>
    <source>
        <strain evidence="2 3">NBRC 110975</strain>
    </source>
</reference>
<sequence>MVLKTELTSADLTDIRQSALGAADPLGVAAELADAAEAGRLADKDDAGYALALAAEIAESRSKFDAALRYAERAVEAYGSRDDSQAGGAKALRARILFRAGRPEEAMADLEPLRPLLTQHGDASAYITAALAAGGQARLAEQWLTEAVKEALPSPSASSAPGPQGATSIAPVSTSAPRSASSEPATAEDAGVAFFLLQQRHRLRHALGLQHDTHDNLAERLETRLANVEPAVATVDLLFWPRAEHSKLIETWPALASAYGADWDEHRGILERELVRLTNAGRTGLTVLPGTVTGLTGFAGTDTDPSDAKVRSGYAAQQGTRAGQIPWPPERNGVCWCGSGLKYKKCCLPRSRR</sequence>
<dbReference type="InterPro" id="IPR004027">
    <property type="entry name" value="SEC_C_motif"/>
</dbReference>
<feature type="compositionally biased region" description="Polar residues" evidence="1">
    <location>
        <begin position="170"/>
        <end position="184"/>
    </location>
</feature>
<keyword evidence="3" id="KW-1185">Reference proteome</keyword>